<sequence length="123" mass="13737">MSWFTWIALVVALQVVHQVHARAVFAHFMVTNSENYTLTDWEKDMKLAQSAHIDTFALNMAYLDKANDASVAMAFTAANTVGFKLLFSFDYAGNGAWDQAAVIKMIQQYGSNGAYFLCLINLI</sequence>
<dbReference type="RefSeq" id="XP_025531645.1">
    <property type="nucleotide sequence ID" value="XM_025670514.1"/>
</dbReference>
<protein>
    <recommendedName>
        <fullName evidence="4">Glycoside hydrolase</fullName>
    </recommendedName>
</protein>
<dbReference type="GeneID" id="37174206"/>
<evidence type="ECO:0000313" key="2">
    <source>
        <dbReference type="EMBL" id="RAH85751.1"/>
    </source>
</evidence>
<dbReference type="Pfam" id="PF03659">
    <property type="entry name" value="Glyco_hydro_71"/>
    <property type="match status" value="1"/>
</dbReference>
<dbReference type="EMBL" id="KZ824774">
    <property type="protein sequence ID" value="RAH85751.1"/>
    <property type="molecule type" value="Genomic_DNA"/>
</dbReference>
<dbReference type="Gene3D" id="3.20.20.80">
    <property type="entry name" value="Glycosidases"/>
    <property type="match status" value="1"/>
</dbReference>
<name>A0A8T8XCG0_ASPJA</name>
<feature type="chain" id="PRO_5035829489" description="Glycoside hydrolase" evidence="1">
    <location>
        <begin position="22"/>
        <end position="123"/>
    </location>
</feature>
<dbReference type="Proteomes" id="UP000249497">
    <property type="component" value="Unassembled WGS sequence"/>
</dbReference>
<dbReference type="InterPro" id="IPR005197">
    <property type="entry name" value="Glyco_hydro_71"/>
</dbReference>
<keyword evidence="1" id="KW-0732">Signal</keyword>
<dbReference type="GO" id="GO:0051118">
    <property type="term" value="F:glucan endo-1,3-alpha-glucosidase activity"/>
    <property type="evidence" value="ECO:0007669"/>
    <property type="project" value="InterPro"/>
</dbReference>
<keyword evidence="3" id="KW-1185">Reference proteome</keyword>
<accession>A0A8T8XCG0</accession>
<reference evidence="2 3" key="1">
    <citation type="submission" date="2018-02" db="EMBL/GenBank/DDBJ databases">
        <title>The genomes of Aspergillus section Nigri reveals drivers in fungal speciation.</title>
        <authorList>
            <consortium name="DOE Joint Genome Institute"/>
            <person name="Vesth T.C."/>
            <person name="Nybo J."/>
            <person name="Theobald S."/>
            <person name="Brandl J."/>
            <person name="Frisvad J.C."/>
            <person name="Nielsen K.F."/>
            <person name="Lyhne E.K."/>
            <person name="Kogle M.E."/>
            <person name="Kuo A."/>
            <person name="Riley R."/>
            <person name="Clum A."/>
            <person name="Nolan M."/>
            <person name="Lipzen A."/>
            <person name="Salamov A."/>
            <person name="Henrissat B."/>
            <person name="Wiebenga A."/>
            <person name="De vries R.P."/>
            <person name="Grigoriev I.V."/>
            <person name="Mortensen U.H."/>
            <person name="Andersen M.R."/>
            <person name="Baker S.E."/>
        </authorList>
    </citation>
    <scope>NUCLEOTIDE SEQUENCE [LARGE SCALE GENOMIC DNA]</scope>
    <source>
        <strain evidence="2 3">CBS 114.51</strain>
    </source>
</reference>
<evidence type="ECO:0000313" key="3">
    <source>
        <dbReference type="Proteomes" id="UP000249497"/>
    </source>
</evidence>
<evidence type="ECO:0008006" key="4">
    <source>
        <dbReference type="Google" id="ProtNLM"/>
    </source>
</evidence>
<dbReference type="AlphaFoldDB" id="A0A8T8XCG0"/>
<proteinExistence type="predicted"/>
<evidence type="ECO:0000256" key="1">
    <source>
        <dbReference type="SAM" id="SignalP"/>
    </source>
</evidence>
<dbReference type="OrthoDB" id="1046782at2759"/>
<organism evidence="2 3">
    <name type="scientific">Aspergillus japonicus CBS 114.51</name>
    <dbReference type="NCBI Taxonomy" id="1448312"/>
    <lineage>
        <taxon>Eukaryota</taxon>
        <taxon>Fungi</taxon>
        <taxon>Dikarya</taxon>
        <taxon>Ascomycota</taxon>
        <taxon>Pezizomycotina</taxon>
        <taxon>Eurotiomycetes</taxon>
        <taxon>Eurotiomycetidae</taxon>
        <taxon>Eurotiales</taxon>
        <taxon>Aspergillaceae</taxon>
        <taxon>Aspergillus</taxon>
        <taxon>Aspergillus subgen. Circumdati</taxon>
    </lineage>
</organism>
<feature type="signal peptide" evidence="1">
    <location>
        <begin position="1"/>
        <end position="21"/>
    </location>
</feature>
<gene>
    <name evidence="2" type="ORF">BO86DRAFT_376076</name>
</gene>